<keyword evidence="2 4" id="KW-0808">Transferase</keyword>
<feature type="domain" description="Histidine-specific methyltransferase SAM-dependent" evidence="3">
    <location>
        <begin position="50"/>
        <end position="355"/>
    </location>
</feature>
<dbReference type="InterPro" id="IPR051128">
    <property type="entry name" value="EgtD_Methyltrsf_superfamily"/>
</dbReference>
<proteinExistence type="predicted"/>
<keyword evidence="5" id="KW-1185">Reference proteome</keyword>
<accession>A0A1H5UXX4</accession>
<dbReference type="GO" id="GO:0008168">
    <property type="term" value="F:methyltransferase activity"/>
    <property type="evidence" value="ECO:0007669"/>
    <property type="project" value="UniProtKB-KW"/>
</dbReference>
<dbReference type="Proteomes" id="UP000236728">
    <property type="component" value="Unassembled WGS sequence"/>
</dbReference>
<dbReference type="InterPro" id="IPR017804">
    <property type="entry name" value="MeTrfase_EgtD-like"/>
</dbReference>
<gene>
    <name evidence="4" type="ORF">SAMN05421819_1255</name>
</gene>
<dbReference type="NCBIfam" id="TIGR03438">
    <property type="entry name" value="egtD_ergothio"/>
    <property type="match status" value="1"/>
</dbReference>
<dbReference type="Gene3D" id="3.40.50.150">
    <property type="entry name" value="Vaccinia Virus protein VP39"/>
    <property type="match status" value="1"/>
</dbReference>
<dbReference type="PIRSF" id="PIRSF018005">
    <property type="entry name" value="UCP018005"/>
    <property type="match status" value="1"/>
</dbReference>
<dbReference type="RefSeq" id="WP_235011395.1">
    <property type="nucleotide sequence ID" value="NZ_FNVA01000001.1"/>
</dbReference>
<dbReference type="InterPro" id="IPR029063">
    <property type="entry name" value="SAM-dependent_MTases_sf"/>
</dbReference>
<dbReference type="EMBL" id="FNVA01000001">
    <property type="protein sequence ID" value="SEF79824.1"/>
    <property type="molecule type" value="Genomic_DNA"/>
</dbReference>
<organism evidence="4 5">
    <name type="scientific">Bryocella elongata</name>
    <dbReference type="NCBI Taxonomy" id="863522"/>
    <lineage>
        <taxon>Bacteria</taxon>
        <taxon>Pseudomonadati</taxon>
        <taxon>Acidobacteriota</taxon>
        <taxon>Terriglobia</taxon>
        <taxon>Terriglobales</taxon>
        <taxon>Acidobacteriaceae</taxon>
        <taxon>Bryocella</taxon>
    </lineage>
</organism>
<dbReference type="InterPro" id="IPR019257">
    <property type="entry name" value="MeTrfase_dom"/>
</dbReference>
<dbReference type="Pfam" id="PF10017">
    <property type="entry name" value="Methyltransf_33"/>
    <property type="match status" value="1"/>
</dbReference>
<dbReference type="InterPro" id="IPR035094">
    <property type="entry name" value="EgtD"/>
</dbReference>
<evidence type="ECO:0000259" key="3">
    <source>
        <dbReference type="Pfam" id="PF10017"/>
    </source>
</evidence>
<evidence type="ECO:0000313" key="4">
    <source>
        <dbReference type="EMBL" id="SEF79824.1"/>
    </source>
</evidence>
<dbReference type="SUPFAM" id="SSF53335">
    <property type="entry name" value="S-adenosyl-L-methionine-dependent methyltransferases"/>
    <property type="match status" value="1"/>
</dbReference>
<dbReference type="PANTHER" id="PTHR43397">
    <property type="entry name" value="ERGOTHIONEINE BIOSYNTHESIS PROTEIN 1"/>
    <property type="match status" value="1"/>
</dbReference>
<dbReference type="GO" id="GO:0032259">
    <property type="term" value="P:methylation"/>
    <property type="evidence" value="ECO:0007669"/>
    <property type="project" value="UniProtKB-KW"/>
</dbReference>
<evidence type="ECO:0000256" key="1">
    <source>
        <dbReference type="ARBA" id="ARBA00022603"/>
    </source>
</evidence>
<evidence type="ECO:0000313" key="5">
    <source>
        <dbReference type="Proteomes" id="UP000236728"/>
    </source>
</evidence>
<protein>
    <submittedName>
        <fullName evidence="4">Dimethylhistidine N-methyltransferase</fullName>
    </submittedName>
</protein>
<dbReference type="AlphaFoldDB" id="A0A1H5UXX4"/>
<name>A0A1H5UXX4_9BACT</name>
<evidence type="ECO:0000256" key="2">
    <source>
        <dbReference type="ARBA" id="ARBA00022679"/>
    </source>
</evidence>
<dbReference type="PANTHER" id="PTHR43397:SF1">
    <property type="entry name" value="ERGOTHIONEINE BIOSYNTHESIS PROTEIN 1"/>
    <property type="match status" value="1"/>
</dbReference>
<reference evidence="4 5" key="1">
    <citation type="submission" date="2016-10" db="EMBL/GenBank/DDBJ databases">
        <authorList>
            <person name="de Groot N.N."/>
        </authorList>
    </citation>
    <scope>NUCLEOTIDE SEQUENCE [LARGE SCALE GENOMIC DNA]</scope>
    <source>
        <strain evidence="4 5">DSM 22489</strain>
    </source>
</reference>
<keyword evidence="1 4" id="KW-0489">Methyltransferase</keyword>
<sequence length="363" mass="40593">MNNAYTARTTYPPTLPALSNFPDSGAFVRVDPSQEGTPPAPRDVASQLAMEVRNGLQSRPRSLKPWMLYDEAGSHLFEQITSLPEYYPTRTERTLLAGHADAILSSVFDGPQPLRIVELGAGSAAKTCMLLSAAARKNIDVIYMPLDVSAEALEMACSNVESAFPHVLLEPLVVNYVDTPPQLEPFDGRTLALYLGTSIGNFTPKESQPILRNLAAQLDHGDALLLGTDLVKEEPTLIAAYDDCQGVTAAFNLNILNRLNRELDADFDLMGFRHRALWNPLESRMEMHLESLRRQTVSVRQLGLELDFLRGETIHTENSYKFTDQTLGDLLSAAGFQIETTWKDPRRWYALTLNRRCKWDRLD</sequence>